<evidence type="ECO:0000313" key="2">
    <source>
        <dbReference type="EMBL" id="GAA3731982.1"/>
    </source>
</evidence>
<name>A0ABP7F7Q9_9ACTN</name>
<evidence type="ECO:0000313" key="3">
    <source>
        <dbReference type="Proteomes" id="UP001500908"/>
    </source>
</evidence>
<dbReference type="PROSITE" id="PS00092">
    <property type="entry name" value="N6_MTASE"/>
    <property type="match status" value="1"/>
</dbReference>
<dbReference type="Pfam" id="PF01170">
    <property type="entry name" value="UPF0020"/>
    <property type="match status" value="1"/>
</dbReference>
<dbReference type="InterPro" id="IPR000241">
    <property type="entry name" value="RlmKL-like_Mtase"/>
</dbReference>
<dbReference type="EMBL" id="BAABDD010000003">
    <property type="protein sequence ID" value="GAA3731982.1"/>
    <property type="molecule type" value="Genomic_DNA"/>
</dbReference>
<dbReference type="Proteomes" id="UP001500908">
    <property type="component" value="Unassembled WGS sequence"/>
</dbReference>
<organism evidence="2 3">
    <name type="scientific">Salinactinospora qingdaonensis</name>
    <dbReference type="NCBI Taxonomy" id="702744"/>
    <lineage>
        <taxon>Bacteria</taxon>
        <taxon>Bacillati</taxon>
        <taxon>Actinomycetota</taxon>
        <taxon>Actinomycetes</taxon>
        <taxon>Streptosporangiales</taxon>
        <taxon>Nocardiopsidaceae</taxon>
        <taxon>Salinactinospora</taxon>
    </lineage>
</organism>
<proteinExistence type="predicted"/>
<reference evidence="3" key="1">
    <citation type="journal article" date="2019" name="Int. J. Syst. Evol. Microbiol.">
        <title>The Global Catalogue of Microorganisms (GCM) 10K type strain sequencing project: providing services to taxonomists for standard genome sequencing and annotation.</title>
        <authorList>
            <consortium name="The Broad Institute Genomics Platform"/>
            <consortium name="The Broad Institute Genome Sequencing Center for Infectious Disease"/>
            <person name="Wu L."/>
            <person name="Ma J."/>
        </authorList>
    </citation>
    <scope>NUCLEOTIDE SEQUENCE [LARGE SCALE GENOMIC DNA]</scope>
    <source>
        <strain evidence="3">JCM 17137</strain>
    </source>
</reference>
<dbReference type="Gene3D" id="3.30.2130.30">
    <property type="match status" value="1"/>
</dbReference>
<dbReference type="RefSeq" id="WP_344967900.1">
    <property type="nucleotide sequence ID" value="NZ_BAABDD010000003.1"/>
</dbReference>
<dbReference type="InterPro" id="IPR002052">
    <property type="entry name" value="DNA_methylase_N6_adenine_CS"/>
</dbReference>
<evidence type="ECO:0000259" key="1">
    <source>
        <dbReference type="Pfam" id="PF01170"/>
    </source>
</evidence>
<gene>
    <name evidence="2" type="ORF">GCM10022402_10850</name>
</gene>
<protein>
    <recommendedName>
        <fullName evidence="1">Ribosomal RNA large subunit methyltransferase K/L-like methyltransferase domain-containing protein</fullName>
    </recommendedName>
</protein>
<dbReference type="InterPro" id="IPR029063">
    <property type="entry name" value="SAM-dependent_MTases_sf"/>
</dbReference>
<keyword evidence="3" id="KW-1185">Reference proteome</keyword>
<sequence length="357" mass="38373">MAVRVMARTLRGLEEVAAHEIEQRRLGEVEHLRHREVWFAAAEPTPELLGLRTVDDLFLVVGIVDDVGHTKADLPAFAEPAAEAPLREALRSRHQCGGPETPHGVDVAASFLGRRTYSRYDIEDTVGERVAALLDLPYHSRRGNVAPPEGNASFRVTLEDRQAVLALRITQRPLHRRDYKQSSTVGTLHPPLAAAMALLADSEPGQWVLDPCCGTGTLLIEAGALAPGAQLLGGDHDGATLTAAVSNADLVGLADANPLTWTRADAGRLPLATGGVDRVVSNPPWGRQVTAHGTLAEQPHLFYSELRRVLAPQGRAVLLLHDAEEHLSHAKAAGLREHHTVPVSLFGTHPSVVTLTG</sequence>
<accession>A0ABP7F7Q9</accession>
<dbReference type="Gene3D" id="3.40.50.150">
    <property type="entry name" value="Vaccinia Virus protein VP39"/>
    <property type="match status" value="1"/>
</dbReference>
<comment type="caution">
    <text evidence="2">The sequence shown here is derived from an EMBL/GenBank/DDBJ whole genome shotgun (WGS) entry which is preliminary data.</text>
</comment>
<dbReference type="SUPFAM" id="SSF53335">
    <property type="entry name" value="S-adenosyl-L-methionine-dependent methyltransferases"/>
    <property type="match status" value="1"/>
</dbReference>
<dbReference type="PANTHER" id="PTHR14911">
    <property type="entry name" value="THUMP DOMAIN-CONTAINING"/>
    <property type="match status" value="1"/>
</dbReference>
<dbReference type="PANTHER" id="PTHR14911:SF13">
    <property type="entry name" value="TRNA (GUANINE(6)-N2)-METHYLTRANSFERASE THUMP3"/>
    <property type="match status" value="1"/>
</dbReference>
<dbReference type="CDD" id="cd02440">
    <property type="entry name" value="AdoMet_MTases"/>
    <property type="match status" value="1"/>
</dbReference>
<dbReference type="PRINTS" id="PR00507">
    <property type="entry name" value="N12N6MTFRASE"/>
</dbReference>
<feature type="domain" description="Ribosomal RNA large subunit methyltransferase K/L-like methyltransferase" evidence="1">
    <location>
        <begin position="177"/>
        <end position="349"/>
    </location>
</feature>